<evidence type="ECO:0000313" key="1">
    <source>
        <dbReference type="EMBL" id="GIX95449.1"/>
    </source>
</evidence>
<dbReference type="EMBL" id="BPLQ01002745">
    <property type="protein sequence ID" value="GIX95449.1"/>
    <property type="molecule type" value="Genomic_DNA"/>
</dbReference>
<organism evidence="1 2">
    <name type="scientific">Caerostris darwini</name>
    <dbReference type="NCBI Taxonomy" id="1538125"/>
    <lineage>
        <taxon>Eukaryota</taxon>
        <taxon>Metazoa</taxon>
        <taxon>Ecdysozoa</taxon>
        <taxon>Arthropoda</taxon>
        <taxon>Chelicerata</taxon>
        <taxon>Arachnida</taxon>
        <taxon>Araneae</taxon>
        <taxon>Araneomorphae</taxon>
        <taxon>Entelegynae</taxon>
        <taxon>Araneoidea</taxon>
        <taxon>Araneidae</taxon>
        <taxon>Caerostris</taxon>
    </lineage>
</organism>
<name>A0AAV4PFN0_9ARAC</name>
<proteinExistence type="predicted"/>
<sequence length="164" mass="18817">MTDKKSSLPSFKKPLLQFHELSSDLSELSLKRYKRSQTERSRIYNTINLWVRKSSSKLITRATWGLTPKVKKDIFLKVIDRIISYGHEVWYQDKVKLNLKVLQLQRIGLLNVTKCYSSVSTEALQVLAGIPPLDIKLKNDISSSTATRSSALKELSFSRTRSRS</sequence>
<keyword evidence="2" id="KW-1185">Reference proteome</keyword>
<dbReference type="AlphaFoldDB" id="A0AAV4PFN0"/>
<dbReference type="Proteomes" id="UP001054837">
    <property type="component" value="Unassembled WGS sequence"/>
</dbReference>
<evidence type="ECO:0000313" key="2">
    <source>
        <dbReference type="Proteomes" id="UP001054837"/>
    </source>
</evidence>
<accession>A0AAV4PFN0</accession>
<comment type="caution">
    <text evidence="1">The sequence shown here is derived from an EMBL/GenBank/DDBJ whole genome shotgun (WGS) entry which is preliminary data.</text>
</comment>
<protein>
    <submittedName>
        <fullName evidence="1">Uncharacterized protein</fullName>
    </submittedName>
</protein>
<gene>
    <name evidence="1" type="primary">AVEN_158958_1</name>
    <name evidence="1" type="ORF">CDAR_376201</name>
</gene>
<reference evidence="1 2" key="1">
    <citation type="submission" date="2021-06" db="EMBL/GenBank/DDBJ databases">
        <title>Caerostris darwini draft genome.</title>
        <authorList>
            <person name="Kono N."/>
            <person name="Arakawa K."/>
        </authorList>
    </citation>
    <scope>NUCLEOTIDE SEQUENCE [LARGE SCALE GENOMIC DNA]</scope>
</reference>